<evidence type="ECO:0000313" key="4">
    <source>
        <dbReference type="EMBL" id="CAB4189152.1"/>
    </source>
</evidence>
<evidence type="ECO:0000313" key="2">
    <source>
        <dbReference type="EMBL" id="CAB4174444.1"/>
    </source>
</evidence>
<protein>
    <submittedName>
        <fullName evidence="1">Uncharacterized protein</fullName>
    </submittedName>
</protein>
<dbReference type="EMBL" id="LR798433">
    <property type="protein sequence ID" value="CAB5231265.1"/>
    <property type="molecule type" value="Genomic_DNA"/>
</dbReference>
<gene>
    <name evidence="3" type="ORF">UFOVP1034_108</name>
    <name evidence="4" type="ORF">UFOVP1177_108</name>
    <name evidence="5" type="ORF">UFOVP1243_95</name>
    <name evidence="6" type="ORF">UFOVP1581_50</name>
    <name evidence="1" type="ORF">UFOVP854_50</name>
    <name evidence="2" type="ORF">UFOVP964_50</name>
</gene>
<dbReference type="EMBL" id="LR796924">
    <property type="protein sequence ID" value="CAB4174444.1"/>
    <property type="molecule type" value="Genomic_DNA"/>
</dbReference>
<name>A0A6J5PBW8_9CAUD</name>
<organism evidence="1">
    <name type="scientific">uncultured Caudovirales phage</name>
    <dbReference type="NCBI Taxonomy" id="2100421"/>
    <lineage>
        <taxon>Viruses</taxon>
        <taxon>Duplodnaviria</taxon>
        <taxon>Heunggongvirae</taxon>
        <taxon>Uroviricota</taxon>
        <taxon>Caudoviricetes</taxon>
        <taxon>Peduoviridae</taxon>
        <taxon>Maltschvirus</taxon>
        <taxon>Maltschvirus maltsch</taxon>
    </lineage>
</organism>
<accession>A0A6J5PBW8</accession>
<reference evidence="1" key="1">
    <citation type="submission" date="2020-04" db="EMBL/GenBank/DDBJ databases">
        <authorList>
            <person name="Chiriac C."/>
            <person name="Salcher M."/>
            <person name="Ghai R."/>
            <person name="Kavagutti S V."/>
        </authorList>
    </citation>
    <scope>NUCLEOTIDE SEQUENCE</scope>
</reference>
<evidence type="ECO:0000313" key="5">
    <source>
        <dbReference type="EMBL" id="CAB4193516.1"/>
    </source>
</evidence>
<dbReference type="EMBL" id="LR796798">
    <property type="protein sequence ID" value="CAB4166951.1"/>
    <property type="molecule type" value="Genomic_DNA"/>
</dbReference>
<dbReference type="EMBL" id="LR796979">
    <property type="protein sequence ID" value="CAB4179442.1"/>
    <property type="molecule type" value="Genomic_DNA"/>
</dbReference>
<dbReference type="EMBL" id="LR797132">
    <property type="protein sequence ID" value="CAB4189152.1"/>
    <property type="molecule type" value="Genomic_DNA"/>
</dbReference>
<dbReference type="EMBL" id="LR797196">
    <property type="protein sequence ID" value="CAB4193516.1"/>
    <property type="molecule type" value="Genomic_DNA"/>
</dbReference>
<evidence type="ECO:0000313" key="3">
    <source>
        <dbReference type="EMBL" id="CAB4179442.1"/>
    </source>
</evidence>
<proteinExistence type="predicted"/>
<evidence type="ECO:0000313" key="6">
    <source>
        <dbReference type="EMBL" id="CAB5231265.1"/>
    </source>
</evidence>
<evidence type="ECO:0000313" key="1">
    <source>
        <dbReference type="EMBL" id="CAB4166951.1"/>
    </source>
</evidence>
<sequence length="145" mass="16784">MAKVKPEENRNADETSLIARAKKYSFLKSQLDYLDKEQKALRIELLEVLDLNGEEDDKGNIVLELPEEVDGFVSLVKQRRVSRKVDEFKAEELITSKGMEDTLYKTIRVVDEDALMAALYNEELTEEEIDEMYPQTVVWALVLKK</sequence>